<keyword evidence="2" id="KW-0813">Transport</keyword>
<evidence type="ECO:0000256" key="3">
    <source>
        <dbReference type="ARBA" id="ARBA00022475"/>
    </source>
</evidence>
<evidence type="ECO:0000313" key="11">
    <source>
        <dbReference type="EMBL" id="HIW78532.1"/>
    </source>
</evidence>
<feature type="transmembrane region" description="Helical" evidence="9">
    <location>
        <begin position="51"/>
        <end position="69"/>
    </location>
</feature>
<comment type="subcellular location">
    <subcellularLocation>
        <location evidence="1">Cell inner membrane</location>
        <topology evidence="1">Multi-pass membrane protein</topology>
    </subcellularLocation>
</comment>
<dbReference type="GO" id="GO:0005886">
    <property type="term" value="C:plasma membrane"/>
    <property type="evidence" value="ECO:0007669"/>
    <property type="project" value="UniProtKB-SubCell"/>
</dbReference>
<dbReference type="GO" id="GO:0022857">
    <property type="term" value="F:transmembrane transporter activity"/>
    <property type="evidence" value="ECO:0007669"/>
    <property type="project" value="TreeGrafter"/>
</dbReference>
<evidence type="ECO:0000256" key="6">
    <source>
        <dbReference type="ARBA" id="ARBA00022989"/>
    </source>
</evidence>
<keyword evidence="4" id="KW-0997">Cell inner membrane</keyword>
<keyword evidence="6 9" id="KW-1133">Transmembrane helix</keyword>
<comment type="similarity">
    <text evidence="8">Belongs to the TRAP transporter small permease family.</text>
</comment>
<keyword evidence="3" id="KW-1003">Cell membrane</keyword>
<dbReference type="PANTHER" id="PTHR35011">
    <property type="entry name" value="2,3-DIKETO-L-GULONATE TRAP TRANSPORTER SMALL PERMEASE PROTEIN YIAM"/>
    <property type="match status" value="1"/>
</dbReference>
<dbReference type="InterPro" id="IPR055348">
    <property type="entry name" value="DctQ"/>
</dbReference>
<dbReference type="Proteomes" id="UP000824264">
    <property type="component" value="Unassembled WGS sequence"/>
</dbReference>
<dbReference type="Pfam" id="PF04290">
    <property type="entry name" value="DctQ"/>
    <property type="match status" value="1"/>
</dbReference>
<feature type="transmembrane region" description="Helical" evidence="9">
    <location>
        <begin position="20"/>
        <end position="39"/>
    </location>
</feature>
<accession>A0A9D1R1V2</accession>
<evidence type="ECO:0000256" key="1">
    <source>
        <dbReference type="ARBA" id="ARBA00004429"/>
    </source>
</evidence>
<dbReference type="GO" id="GO:0015740">
    <property type="term" value="P:C4-dicarboxylate transport"/>
    <property type="evidence" value="ECO:0007669"/>
    <property type="project" value="TreeGrafter"/>
</dbReference>
<evidence type="ECO:0000256" key="9">
    <source>
        <dbReference type="SAM" id="Phobius"/>
    </source>
</evidence>
<reference evidence="11" key="2">
    <citation type="submission" date="2021-04" db="EMBL/GenBank/DDBJ databases">
        <authorList>
            <person name="Gilroy R."/>
        </authorList>
    </citation>
    <scope>NUCLEOTIDE SEQUENCE</scope>
    <source>
        <strain evidence="11">ChiSxjej5B17-1746</strain>
    </source>
</reference>
<evidence type="ECO:0000256" key="7">
    <source>
        <dbReference type="ARBA" id="ARBA00023136"/>
    </source>
</evidence>
<dbReference type="InterPro" id="IPR007387">
    <property type="entry name" value="TRAP_DctQ"/>
</dbReference>
<name>A0A9D1R1V2_9BACT</name>
<keyword evidence="7 9" id="KW-0472">Membrane</keyword>
<dbReference type="PANTHER" id="PTHR35011:SF2">
    <property type="entry name" value="2,3-DIKETO-L-GULONATE TRAP TRANSPORTER SMALL PERMEASE PROTEIN YIAM"/>
    <property type="match status" value="1"/>
</dbReference>
<sequence>MPKKTFLTILDNLEGYVCQILLVFFVIVLLLQIVLRPMGLPLYWTEEMARYSFVWFVFFGASYATRLCAHNRMTVQFSLFPRWVGDVCMLAGDAAWLIFNAVMVVKSLEVIEELREFPYATPALDWQLADIYLIFPIAFTLMSVRVVQVNVIKFLLRRREARQAAQASSQGGRT</sequence>
<feature type="transmembrane region" description="Helical" evidence="9">
    <location>
        <begin position="131"/>
        <end position="156"/>
    </location>
</feature>
<proteinExistence type="inferred from homology"/>
<reference evidence="11" key="1">
    <citation type="journal article" date="2021" name="PeerJ">
        <title>Extensive microbial diversity within the chicken gut microbiome revealed by metagenomics and culture.</title>
        <authorList>
            <person name="Gilroy R."/>
            <person name="Ravi A."/>
            <person name="Getino M."/>
            <person name="Pursley I."/>
            <person name="Horton D.L."/>
            <person name="Alikhan N.F."/>
            <person name="Baker D."/>
            <person name="Gharbi K."/>
            <person name="Hall N."/>
            <person name="Watson M."/>
            <person name="Adriaenssens E.M."/>
            <person name="Foster-Nyarko E."/>
            <person name="Jarju S."/>
            <person name="Secka A."/>
            <person name="Antonio M."/>
            <person name="Oren A."/>
            <person name="Chaudhuri R.R."/>
            <person name="La Ragione R."/>
            <person name="Hildebrand F."/>
            <person name="Pallen M.J."/>
        </authorList>
    </citation>
    <scope>NUCLEOTIDE SEQUENCE</scope>
    <source>
        <strain evidence="11">ChiSxjej5B17-1746</strain>
    </source>
</reference>
<evidence type="ECO:0000256" key="2">
    <source>
        <dbReference type="ARBA" id="ARBA00022448"/>
    </source>
</evidence>
<evidence type="ECO:0000256" key="5">
    <source>
        <dbReference type="ARBA" id="ARBA00022692"/>
    </source>
</evidence>
<evidence type="ECO:0000256" key="4">
    <source>
        <dbReference type="ARBA" id="ARBA00022519"/>
    </source>
</evidence>
<evidence type="ECO:0000259" key="10">
    <source>
        <dbReference type="Pfam" id="PF04290"/>
    </source>
</evidence>
<keyword evidence="5 9" id="KW-0812">Transmembrane</keyword>
<dbReference type="EMBL" id="DXGI01000188">
    <property type="protein sequence ID" value="HIW78532.1"/>
    <property type="molecule type" value="Genomic_DNA"/>
</dbReference>
<dbReference type="AlphaFoldDB" id="A0A9D1R1V2"/>
<evidence type="ECO:0000256" key="8">
    <source>
        <dbReference type="ARBA" id="ARBA00038436"/>
    </source>
</evidence>
<feature type="domain" description="Tripartite ATP-independent periplasmic transporters DctQ component" evidence="10">
    <location>
        <begin position="26"/>
        <end position="151"/>
    </location>
</feature>
<gene>
    <name evidence="11" type="ORF">H9874_05225</name>
</gene>
<comment type="caution">
    <text evidence="11">The sequence shown here is derived from an EMBL/GenBank/DDBJ whole genome shotgun (WGS) entry which is preliminary data.</text>
</comment>
<feature type="transmembrane region" description="Helical" evidence="9">
    <location>
        <begin position="90"/>
        <end position="111"/>
    </location>
</feature>
<evidence type="ECO:0000313" key="12">
    <source>
        <dbReference type="Proteomes" id="UP000824264"/>
    </source>
</evidence>
<organism evidence="11 12">
    <name type="scientific">Candidatus Bilophila faecipullorum</name>
    <dbReference type="NCBI Taxonomy" id="2838482"/>
    <lineage>
        <taxon>Bacteria</taxon>
        <taxon>Pseudomonadati</taxon>
        <taxon>Thermodesulfobacteriota</taxon>
        <taxon>Desulfovibrionia</taxon>
        <taxon>Desulfovibrionales</taxon>
        <taxon>Desulfovibrionaceae</taxon>
        <taxon>Bilophila</taxon>
    </lineage>
</organism>
<protein>
    <submittedName>
        <fullName evidence="11">TRAP transporter small permease</fullName>
    </submittedName>
</protein>